<feature type="region of interest" description="Disordered" evidence="1">
    <location>
        <begin position="1"/>
        <end position="41"/>
    </location>
</feature>
<dbReference type="EMBL" id="KV750714">
    <property type="protein sequence ID" value="OCL03541.1"/>
    <property type="molecule type" value="Genomic_DNA"/>
</dbReference>
<gene>
    <name evidence="2" type="ORF">AOQ84DRAFT_144933</name>
</gene>
<dbReference type="AlphaFoldDB" id="A0A8E2ERH1"/>
<organism evidence="2 3">
    <name type="scientific">Glonium stellatum</name>
    <dbReference type="NCBI Taxonomy" id="574774"/>
    <lineage>
        <taxon>Eukaryota</taxon>
        <taxon>Fungi</taxon>
        <taxon>Dikarya</taxon>
        <taxon>Ascomycota</taxon>
        <taxon>Pezizomycotina</taxon>
        <taxon>Dothideomycetes</taxon>
        <taxon>Pleosporomycetidae</taxon>
        <taxon>Gloniales</taxon>
        <taxon>Gloniaceae</taxon>
        <taxon>Glonium</taxon>
    </lineage>
</organism>
<evidence type="ECO:0000313" key="3">
    <source>
        <dbReference type="Proteomes" id="UP000250140"/>
    </source>
</evidence>
<sequence>MLHILVGSKKQKGRQRDFGREVSPGMGQDLEDDDTINSSVQESGCGWQKWREWREWRKWRKWQDGDSTVCGGFVVWCIPMTT</sequence>
<accession>A0A8E2ERH1</accession>
<proteinExistence type="predicted"/>
<protein>
    <submittedName>
        <fullName evidence="2">Uncharacterized protein</fullName>
    </submittedName>
</protein>
<keyword evidence="3" id="KW-1185">Reference proteome</keyword>
<name>A0A8E2ERH1_9PEZI</name>
<dbReference type="Proteomes" id="UP000250140">
    <property type="component" value="Unassembled WGS sequence"/>
</dbReference>
<evidence type="ECO:0000313" key="2">
    <source>
        <dbReference type="EMBL" id="OCL03541.1"/>
    </source>
</evidence>
<reference evidence="2 3" key="1">
    <citation type="journal article" date="2016" name="Nat. Commun.">
        <title>Ectomycorrhizal ecology is imprinted in the genome of the dominant symbiotic fungus Cenococcum geophilum.</title>
        <authorList>
            <consortium name="DOE Joint Genome Institute"/>
            <person name="Peter M."/>
            <person name="Kohler A."/>
            <person name="Ohm R.A."/>
            <person name="Kuo A."/>
            <person name="Krutzmann J."/>
            <person name="Morin E."/>
            <person name="Arend M."/>
            <person name="Barry K.W."/>
            <person name="Binder M."/>
            <person name="Choi C."/>
            <person name="Clum A."/>
            <person name="Copeland A."/>
            <person name="Grisel N."/>
            <person name="Haridas S."/>
            <person name="Kipfer T."/>
            <person name="LaButti K."/>
            <person name="Lindquist E."/>
            <person name="Lipzen A."/>
            <person name="Maire R."/>
            <person name="Meier B."/>
            <person name="Mihaltcheva S."/>
            <person name="Molinier V."/>
            <person name="Murat C."/>
            <person name="Poggeler S."/>
            <person name="Quandt C.A."/>
            <person name="Sperisen C."/>
            <person name="Tritt A."/>
            <person name="Tisserant E."/>
            <person name="Crous P.W."/>
            <person name="Henrissat B."/>
            <person name="Nehls U."/>
            <person name="Egli S."/>
            <person name="Spatafora J.W."/>
            <person name="Grigoriev I.V."/>
            <person name="Martin F.M."/>
        </authorList>
    </citation>
    <scope>NUCLEOTIDE SEQUENCE [LARGE SCALE GENOMIC DNA]</scope>
    <source>
        <strain evidence="2 3">CBS 207.34</strain>
    </source>
</reference>
<evidence type="ECO:0000256" key="1">
    <source>
        <dbReference type="SAM" id="MobiDB-lite"/>
    </source>
</evidence>